<dbReference type="VEuPathDB" id="VectorBase:LDEU002900"/>
<evidence type="ECO:0000256" key="13">
    <source>
        <dbReference type="ARBA" id="ARBA00023239"/>
    </source>
</evidence>
<dbReference type="OrthoDB" id="1890790at2759"/>
<evidence type="ECO:0000256" key="16">
    <source>
        <dbReference type="RuleBase" id="RU003431"/>
    </source>
</evidence>
<evidence type="ECO:0000256" key="7">
    <source>
        <dbReference type="ARBA" id="ARBA00022741"/>
    </source>
</evidence>
<keyword evidence="11 20" id="KW-0675">Receptor</keyword>
<evidence type="ECO:0000256" key="9">
    <source>
        <dbReference type="ARBA" id="ARBA00023134"/>
    </source>
</evidence>
<dbReference type="InterPro" id="IPR028082">
    <property type="entry name" value="Peripla_BP_I"/>
</dbReference>
<evidence type="ECO:0000256" key="14">
    <source>
        <dbReference type="ARBA" id="ARBA00023293"/>
    </source>
</evidence>
<dbReference type="PANTHER" id="PTHR11920">
    <property type="entry name" value="GUANYLYL CYCLASE"/>
    <property type="match status" value="1"/>
</dbReference>
<dbReference type="FunFam" id="3.30.70.1230:FF:000004">
    <property type="entry name" value="Guanylate cyclase"/>
    <property type="match status" value="1"/>
</dbReference>
<dbReference type="SMART" id="SM00044">
    <property type="entry name" value="CYCc"/>
    <property type="match status" value="1"/>
</dbReference>
<keyword evidence="14 16" id="KW-0141">cGMP biosynthesis</keyword>
<dbReference type="PROSITE" id="PS50125">
    <property type="entry name" value="GUANYLATE_CYCLASE_2"/>
    <property type="match status" value="1"/>
</dbReference>
<dbReference type="Pfam" id="PF01094">
    <property type="entry name" value="ANF_receptor"/>
    <property type="match status" value="1"/>
</dbReference>
<evidence type="ECO:0000256" key="5">
    <source>
        <dbReference type="ARBA" id="ARBA00022692"/>
    </source>
</evidence>
<dbReference type="GO" id="GO:0004672">
    <property type="term" value="F:protein kinase activity"/>
    <property type="evidence" value="ECO:0007669"/>
    <property type="project" value="InterPro"/>
</dbReference>
<keyword evidence="6 17" id="KW-0732">Signal</keyword>
<keyword evidence="7" id="KW-0547">Nucleotide-binding</keyword>
<dbReference type="STRING" id="299467.A0A443SNN1"/>
<evidence type="ECO:0000313" key="20">
    <source>
        <dbReference type="EMBL" id="RWS29140.1"/>
    </source>
</evidence>
<dbReference type="GO" id="GO:0004383">
    <property type="term" value="F:guanylate cyclase activity"/>
    <property type="evidence" value="ECO:0007669"/>
    <property type="project" value="UniProtKB-EC"/>
</dbReference>
<dbReference type="Gene3D" id="3.30.70.1230">
    <property type="entry name" value="Nucleotide cyclase"/>
    <property type="match status" value="1"/>
</dbReference>
<evidence type="ECO:0000256" key="10">
    <source>
        <dbReference type="ARBA" id="ARBA00023136"/>
    </source>
</evidence>
<dbReference type="SUPFAM" id="SSF53822">
    <property type="entry name" value="Periplasmic binding protein-like I"/>
    <property type="match status" value="1"/>
</dbReference>
<evidence type="ECO:0000259" key="18">
    <source>
        <dbReference type="PROSITE" id="PS50011"/>
    </source>
</evidence>
<dbReference type="InterPro" id="IPR011009">
    <property type="entry name" value="Kinase-like_dom_sf"/>
</dbReference>
<dbReference type="Gene3D" id="3.40.50.2300">
    <property type="match status" value="3"/>
</dbReference>
<keyword evidence="12" id="KW-0325">Glycoprotein</keyword>
<dbReference type="PROSITE" id="PS50011">
    <property type="entry name" value="PROTEIN_KINASE_DOM"/>
    <property type="match status" value="1"/>
</dbReference>
<dbReference type="SUPFAM" id="SSF55073">
    <property type="entry name" value="Nucleotide cyclase"/>
    <property type="match status" value="1"/>
</dbReference>
<dbReference type="GO" id="GO:0005525">
    <property type="term" value="F:GTP binding"/>
    <property type="evidence" value="ECO:0007669"/>
    <property type="project" value="UniProtKB-KW"/>
</dbReference>
<reference evidence="20 21" key="1">
    <citation type="journal article" date="2018" name="Gigascience">
        <title>Genomes of trombidid mites reveal novel predicted allergens and laterally-transferred genes associated with secondary metabolism.</title>
        <authorList>
            <person name="Dong X."/>
            <person name="Chaisiri K."/>
            <person name="Xia D."/>
            <person name="Armstrong S.D."/>
            <person name="Fang Y."/>
            <person name="Donnelly M.J."/>
            <person name="Kadowaki T."/>
            <person name="McGarry J.W."/>
            <person name="Darby A.C."/>
            <person name="Makepeace B.L."/>
        </authorList>
    </citation>
    <scope>NUCLEOTIDE SEQUENCE [LARGE SCALE GENOMIC DNA]</scope>
    <source>
        <strain evidence="20">UoL-UT</strain>
    </source>
</reference>
<evidence type="ECO:0000256" key="1">
    <source>
        <dbReference type="ARBA" id="ARBA00001436"/>
    </source>
</evidence>
<keyword evidence="21" id="KW-1185">Reference proteome</keyword>
<feature type="signal peptide" evidence="17">
    <location>
        <begin position="1"/>
        <end position="21"/>
    </location>
</feature>
<dbReference type="CDD" id="cd07302">
    <property type="entry name" value="CHD"/>
    <property type="match status" value="1"/>
</dbReference>
<dbReference type="InterPro" id="IPR001828">
    <property type="entry name" value="ANF_lig-bd_rcpt"/>
</dbReference>
<dbReference type="PROSITE" id="PS00452">
    <property type="entry name" value="GUANYLATE_CYCLASE_1"/>
    <property type="match status" value="1"/>
</dbReference>
<comment type="similarity">
    <text evidence="15">Belongs to the adenylyl cyclase class-4/guanylyl cyclase family.</text>
</comment>
<comment type="subcellular location">
    <subcellularLocation>
        <location evidence="2">Cell membrane</location>
        <topology evidence="2">Single-pass type I membrane protein</topology>
    </subcellularLocation>
</comment>
<feature type="domain" description="Protein kinase" evidence="18">
    <location>
        <begin position="518"/>
        <end position="797"/>
    </location>
</feature>
<keyword evidence="5" id="KW-0812">Transmembrane</keyword>
<dbReference type="InterPro" id="IPR001054">
    <property type="entry name" value="A/G_cyclase"/>
</dbReference>
<feature type="domain" description="Guanylate cyclase" evidence="19">
    <location>
        <begin position="873"/>
        <end position="1003"/>
    </location>
</feature>
<keyword evidence="4" id="KW-1003">Cell membrane</keyword>
<evidence type="ECO:0000256" key="6">
    <source>
        <dbReference type="ARBA" id="ARBA00022729"/>
    </source>
</evidence>
<keyword evidence="10" id="KW-0472">Membrane</keyword>
<dbReference type="PRINTS" id="PR00255">
    <property type="entry name" value="NATPEPTIDER"/>
</dbReference>
<dbReference type="GO" id="GO:0001653">
    <property type="term" value="F:peptide receptor activity"/>
    <property type="evidence" value="ECO:0007669"/>
    <property type="project" value="TreeGrafter"/>
</dbReference>
<dbReference type="InterPro" id="IPR018297">
    <property type="entry name" value="A/G_cyclase_CS"/>
</dbReference>
<evidence type="ECO:0000259" key="19">
    <source>
        <dbReference type="PROSITE" id="PS50125"/>
    </source>
</evidence>
<feature type="chain" id="PRO_5019119029" description="Guanylate cyclase" evidence="17">
    <location>
        <begin position="22"/>
        <end position="1053"/>
    </location>
</feature>
<dbReference type="CDD" id="cd06352">
    <property type="entry name" value="PBP1_NPR_GC-like"/>
    <property type="match status" value="1"/>
</dbReference>
<evidence type="ECO:0000256" key="17">
    <source>
        <dbReference type="SAM" id="SignalP"/>
    </source>
</evidence>
<dbReference type="Gene3D" id="1.10.510.10">
    <property type="entry name" value="Transferase(Phosphotransferase) domain 1"/>
    <property type="match status" value="1"/>
</dbReference>
<evidence type="ECO:0000313" key="21">
    <source>
        <dbReference type="Proteomes" id="UP000288716"/>
    </source>
</evidence>
<dbReference type="Pfam" id="PF07714">
    <property type="entry name" value="PK_Tyr_Ser-Thr"/>
    <property type="match status" value="1"/>
</dbReference>
<evidence type="ECO:0000256" key="11">
    <source>
        <dbReference type="ARBA" id="ARBA00023170"/>
    </source>
</evidence>
<dbReference type="SUPFAM" id="SSF56112">
    <property type="entry name" value="Protein kinase-like (PK-like)"/>
    <property type="match status" value="1"/>
</dbReference>
<sequence length="1053" mass="118777">MYRIQVVLILFALFSIVPSKAARFPVNLVGIFVSQPDLLLNYNVLRPTLHIAAREAEKRFPNLKVQITMRNDTDSCYGNIAANIAAEEYFKGKVSAFIGPSCDFALEQVGRMASYWNIPVFTAGGWSLQFSDKNIFKTLTRLSFSLDKVCHFLLQVIKEFDWHHLSVIVDESDLYMTTVAKALDILLKKEMDSKYNIRVNIQAFESKSNTTVSYKKLLEDGRRSARVLTKASILRDILLSAYDMQMNNGEYTFFTMELIKSKNAGENIGWYKLGDRRNKEAKIIYEALLIVSVKIPVSAEFDLFVTNVVKSAREEFDSSVHIEELNPVVAAFYDTVTLLAWAVNKTLVEGENPNDGTVISRKLWNSTFLAVGLTGDILVNENGDREADYTLNDFDPNVGIPKPVAYYFGAKRLYQKIEGVEIHWPGGGKSAPADVPTCGFNGDALHCVVKAPFPPAFSALIVLTTLVIITTVIGYFISQKLKLEARLADDWWKINYADIKIYEKGAKKSSTSITTNMTESSHKLSKAETFSVEHTPTINVTGILVGDYHGIKVAVKTLDVKRVHVTRQTRIELNNIRDLLHDNLVRFFGMCVEEPNNCIVSELGIRGSLRDVLENDSMNIDQTFKYAMINDIAEGMLYLHNSVVQYHGHLKSTNLVIDARFTVKICDYGLRSVYKQIEKNREVTNPRQLFWTAPEHLRDNNPLLAGSKKGDIFSFAIIMQEVITRSGPYESLERLGRKRQITAPEEILDKLKIGTVPPFRPEVASDECPVEMLDLMKVCWAENPNERPDFPWIKARLRKITKGTTSKNLLTNLLKRMEEYSNTMERTVAERGESIVEEKKKVEELLHQILPKFVAEELKQGRHVKPESFDSVTIYFSDIIGFADLAAESNPDEVVDLLNDIYSIIDGIIANYDVYKVETITDSYLIASGLPVRNGNNHAREIAKMALDIRSAIFAFQPRHRPNYKCEVRIGIHSGSCVAGVIGLKMPKYCLFGDTINTASRMETSSEPSKIHISSKTKNILDIFGNFIITARGEVQLKGKGTVKTFWLEGEVK</sequence>
<evidence type="ECO:0000256" key="4">
    <source>
        <dbReference type="ARBA" id="ARBA00022475"/>
    </source>
</evidence>
<evidence type="ECO:0000256" key="12">
    <source>
        <dbReference type="ARBA" id="ARBA00023180"/>
    </source>
</evidence>
<dbReference type="GO" id="GO:0004016">
    <property type="term" value="F:adenylate cyclase activity"/>
    <property type="evidence" value="ECO:0007669"/>
    <property type="project" value="TreeGrafter"/>
</dbReference>
<dbReference type="GO" id="GO:0005524">
    <property type="term" value="F:ATP binding"/>
    <property type="evidence" value="ECO:0007669"/>
    <property type="project" value="InterPro"/>
</dbReference>
<dbReference type="AlphaFoldDB" id="A0A443SNN1"/>
<keyword evidence="13 15" id="KW-0456">Lyase</keyword>
<keyword evidence="9" id="KW-0342">GTP-binding</keyword>
<dbReference type="GO" id="GO:0035556">
    <property type="term" value="P:intracellular signal transduction"/>
    <property type="evidence" value="ECO:0007669"/>
    <property type="project" value="InterPro"/>
</dbReference>
<dbReference type="InterPro" id="IPR001245">
    <property type="entry name" value="Ser-Thr/Tyr_kinase_cat_dom"/>
</dbReference>
<evidence type="ECO:0000256" key="15">
    <source>
        <dbReference type="RuleBase" id="RU000405"/>
    </source>
</evidence>
<evidence type="ECO:0000256" key="8">
    <source>
        <dbReference type="ARBA" id="ARBA00022989"/>
    </source>
</evidence>
<gene>
    <name evidence="20" type="ORF">B4U80_10404</name>
</gene>
<protein>
    <recommendedName>
        <fullName evidence="3 16">Guanylate cyclase</fullName>
        <ecNumber evidence="3 16">4.6.1.2</ecNumber>
    </recommendedName>
</protein>
<organism evidence="20 21">
    <name type="scientific">Leptotrombidium deliense</name>
    <dbReference type="NCBI Taxonomy" id="299467"/>
    <lineage>
        <taxon>Eukaryota</taxon>
        <taxon>Metazoa</taxon>
        <taxon>Ecdysozoa</taxon>
        <taxon>Arthropoda</taxon>
        <taxon>Chelicerata</taxon>
        <taxon>Arachnida</taxon>
        <taxon>Acari</taxon>
        <taxon>Acariformes</taxon>
        <taxon>Trombidiformes</taxon>
        <taxon>Prostigmata</taxon>
        <taxon>Anystina</taxon>
        <taxon>Parasitengona</taxon>
        <taxon>Trombiculoidea</taxon>
        <taxon>Trombiculidae</taxon>
        <taxon>Leptotrombidium</taxon>
    </lineage>
</organism>
<dbReference type="GO" id="GO:0007168">
    <property type="term" value="P:receptor guanylyl cyclase signaling pathway"/>
    <property type="evidence" value="ECO:0007669"/>
    <property type="project" value="TreeGrafter"/>
</dbReference>
<dbReference type="Pfam" id="PF00211">
    <property type="entry name" value="Guanylate_cyc"/>
    <property type="match status" value="1"/>
</dbReference>
<dbReference type="InterPro" id="IPR029787">
    <property type="entry name" value="Nucleotide_cyclase"/>
</dbReference>
<accession>A0A443SNN1</accession>
<dbReference type="InterPro" id="IPR050401">
    <property type="entry name" value="Cyclic_nucleotide_synthase"/>
</dbReference>
<comment type="caution">
    <text evidence="20">The sequence shown here is derived from an EMBL/GenBank/DDBJ whole genome shotgun (WGS) entry which is preliminary data.</text>
</comment>
<dbReference type="Proteomes" id="UP000288716">
    <property type="component" value="Unassembled WGS sequence"/>
</dbReference>
<dbReference type="InterPro" id="IPR001170">
    <property type="entry name" value="ANPR/GUC"/>
</dbReference>
<keyword evidence="8" id="KW-1133">Transmembrane helix</keyword>
<proteinExistence type="inferred from homology"/>
<dbReference type="InterPro" id="IPR000719">
    <property type="entry name" value="Prot_kinase_dom"/>
</dbReference>
<dbReference type="EMBL" id="NCKV01001050">
    <property type="protein sequence ID" value="RWS29140.1"/>
    <property type="molecule type" value="Genomic_DNA"/>
</dbReference>
<evidence type="ECO:0000256" key="2">
    <source>
        <dbReference type="ARBA" id="ARBA00004251"/>
    </source>
</evidence>
<name>A0A443SNN1_9ACAR</name>
<evidence type="ECO:0000256" key="3">
    <source>
        <dbReference type="ARBA" id="ARBA00012202"/>
    </source>
</evidence>
<dbReference type="EC" id="4.6.1.2" evidence="3 16"/>
<dbReference type="PANTHER" id="PTHR11920:SF494">
    <property type="entry name" value="ATRIAL NATRIURETIC PEPTIDE RECEPTOR 2"/>
    <property type="match status" value="1"/>
</dbReference>
<comment type="catalytic activity">
    <reaction evidence="1 16">
        <text>GTP = 3',5'-cyclic GMP + diphosphate</text>
        <dbReference type="Rhea" id="RHEA:13665"/>
        <dbReference type="ChEBI" id="CHEBI:33019"/>
        <dbReference type="ChEBI" id="CHEBI:37565"/>
        <dbReference type="ChEBI" id="CHEBI:57746"/>
        <dbReference type="EC" id="4.6.1.2"/>
    </reaction>
</comment>
<dbReference type="GO" id="GO:0005886">
    <property type="term" value="C:plasma membrane"/>
    <property type="evidence" value="ECO:0007669"/>
    <property type="project" value="UniProtKB-SubCell"/>
</dbReference>